<accession>A0A1L7VZU2</accession>
<dbReference type="EMBL" id="FJOF01000009">
    <property type="protein sequence ID" value="CZR45566.1"/>
    <property type="molecule type" value="Genomic_DNA"/>
</dbReference>
<dbReference type="GeneID" id="42060115"/>
<dbReference type="VEuPathDB" id="FungiDB:FPRO_15258"/>
<protein>
    <submittedName>
        <fullName evidence="1">Uncharacterized protein</fullName>
    </submittedName>
</protein>
<evidence type="ECO:0000313" key="2">
    <source>
        <dbReference type="Proteomes" id="UP000183971"/>
    </source>
</evidence>
<name>A0A1L7VZU2_FUSPR</name>
<sequence>MPAPPRPSRGRPTASSQQDEDLWKAYAKALQTKFFSNLDTKNEIFYAAPIGVMGIPAGDNILQEITNKGVYEIGDVVMQLDAPVFASGGNKYSQRLQEVLGAVKLGQNRDMGAQKRLDDIRAKVRKLNAQHAELSKRVIESYAADEDEGNMSFGQWVPRNYPSFDFLSREKQAAAATEASLTAQIAGPGADQLNRQRQRLSNACEMQRDYPGFNMPCVLRFGNITSGSSDLSQESDKLPRPAYTIDNSYRDTVGNWIRDASGENKLNLTFNINDAKSEHWDKLGFVNVNANSRFAYFFKAIYTQDHQMKEDFITAQEAGSELSVQLSAAEAGVFTVKPGDWDVPNIMDEYRNFRPEVAREIGPAARVDQVILAYKVAMKLSLQANLAERVYDITHKAKSTGGSVSFFGLEVGFGGGSKDEVSISGSTIEIRKDLAYPVLLGVKGKKLPALPTGR</sequence>
<proteinExistence type="predicted"/>
<dbReference type="RefSeq" id="XP_031086100.1">
    <property type="nucleotide sequence ID" value="XM_031220441.1"/>
</dbReference>
<evidence type="ECO:0000313" key="1">
    <source>
        <dbReference type="EMBL" id="CZR45566.1"/>
    </source>
</evidence>
<keyword evidence="2" id="KW-1185">Reference proteome</keyword>
<organism evidence="1 2">
    <name type="scientific">Fusarium proliferatum (strain ET1)</name>
    <name type="common">Orchid endophyte fungus</name>
    <dbReference type="NCBI Taxonomy" id="1227346"/>
    <lineage>
        <taxon>Eukaryota</taxon>
        <taxon>Fungi</taxon>
        <taxon>Dikarya</taxon>
        <taxon>Ascomycota</taxon>
        <taxon>Pezizomycotina</taxon>
        <taxon>Sordariomycetes</taxon>
        <taxon>Hypocreomycetidae</taxon>
        <taxon>Hypocreales</taxon>
        <taxon>Nectriaceae</taxon>
        <taxon>Fusarium</taxon>
        <taxon>Fusarium fujikuroi species complex</taxon>
    </lineage>
</organism>
<reference evidence="2" key="1">
    <citation type="journal article" date="2016" name="Genome Biol. Evol.">
        <title>Comparative 'omics' of the Fusarium fujikuroi species complex highlights differences in genetic potential and metabolite synthesis.</title>
        <authorList>
            <person name="Niehaus E.-M."/>
            <person name="Muensterkoetter M."/>
            <person name="Proctor R.H."/>
            <person name="Brown D.W."/>
            <person name="Sharon A."/>
            <person name="Idan Y."/>
            <person name="Oren-Young L."/>
            <person name="Sieber C.M."/>
            <person name="Novak O."/>
            <person name="Pencik A."/>
            <person name="Tarkowska D."/>
            <person name="Hromadova K."/>
            <person name="Freeman S."/>
            <person name="Maymon M."/>
            <person name="Elazar M."/>
            <person name="Youssef S.A."/>
            <person name="El-Shabrawy E.S.M."/>
            <person name="Shalaby A.B.A."/>
            <person name="Houterman P."/>
            <person name="Brock N.L."/>
            <person name="Burkhardt I."/>
            <person name="Tsavkelova E.A."/>
            <person name="Dickschat J.S."/>
            <person name="Galuszka P."/>
            <person name="Gueldener U."/>
            <person name="Tudzynski B."/>
        </authorList>
    </citation>
    <scope>NUCLEOTIDE SEQUENCE [LARGE SCALE GENOMIC DNA]</scope>
    <source>
        <strain evidence="2">ET1</strain>
    </source>
</reference>
<dbReference type="Proteomes" id="UP000183971">
    <property type="component" value="Unassembled WGS sequence"/>
</dbReference>
<gene>
    <name evidence="1" type="ORF">FPRO_15258</name>
</gene>
<comment type="caution">
    <text evidence="1">The sequence shown here is derived from an EMBL/GenBank/DDBJ whole genome shotgun (WGS) entry which is preliminary data.</text>
</comment>
<dbReference type="AlphaFoldDB" id="A0A1L7VZU2"/>